<dbReference type="Proteomes" id="UP000053558">
    <property type="component" value="Unassembled WGS sequence"/>
</dbReference>
<comment type="similarity">
    <text evidence="3 8">Belongs to the glycosyl hydrolase 47 family.</text>
</comment>
<accession>A0A5M3MJ50</accession>
<keyword evidence="6" id="KW-0106">Calcium</keyword>
<organism evidence="9 10">
    <name type="scientific">Coniophora puteana (strain RWD-64-598)</name>
    <name type="common">Brown rot fungus</name>
    <dbReference type="NCBI Taxonomy" id="741705"/>
    <lineage>
        <taxon>Eukaryota</taxon>
        <taxon>Fungi</taxon>
        <taxon>Dikarya</taxon>
        <taxon>Basidiomycota</taxon>
        <taxon>Agaricomycotina</taxon>
        <taxon>Agaricomycetes</taxon>
        <taxon>Agaricomycetidae</taxon>
        <taxon>Boletales</taxon>
        <taxon>Coniophorineae</taxon>
        <taxon>Coniophoraceae</taxon>
        <taxon>Coniophora</taxon>
    </lineage>
</organism>
<keyword evidence="4 8" id="KW-0378">Hydrolase</keyword>
<protein>
    <recommendedName>
        <fullName evidence="8">alpha-1,2-Mannosidase</fullName>
        <ecNumber evidence="8">3.2.1.-</ecNumber>
    </recommendedName>
</protein>
<dbReference type="PRINTS" id="PR00747">
    <property type="entry name" value="GLYHDRLASE47"/>
</dbReference>
<evidence type="ECO:0000256" key="5">
    <source>
        <dbReference type="ARBA" id="ARBA00023157"/>
    </source>
</evidence>
<dbReference type="GO" id="GO:0005783">
    <property type="term" value="C:endoplasmic reticulum"/>
    <property type="evidence" value="ECO:0007669"/>
    <property type="project" value="TreeGrafter"/>
</dbReference>
<evidence type="ECO:0000256" key="8">
    <source>
        <dbReference type="RuleBase" id="RU361193"/>
    </source>
</evidence>
<gene>
    <name evidence="9" type="ORF">CONPUDRAFT_126876</name>
</gene>
<keyword evidence="10" id="KW-1185">Reference proteome</keyword>
<sequence length="656" mass="71737">MLPTHRSDDRLPHRARGTPLPHALKHLLARPSLRWPLLGIALISCFWLLSSLPRFPRFGFGPGPGGGPLSGFRHHGGPGHPRPPIDIRPLDGPAYLEPRPKPPPARLAGAPTLWSARADKVRDAFVHAYGEYEKYALPADELLPLSKGSVNNFNGWAVSMVDALDTMWLMGLHDTFADSIAVVANISYASHNDFIPFFETVIRYLGGLLSAYALSGEPILLSRADELGRALLPALNTTSGLPLFAVNPATGETKKGWNINVLWAEATSCQMEYKYLAHLTGRREYYDKVENVMKLMADAPTVDGLFAAHWDVATGKPASKQYTVGAYADSGYEYLLKQYLLSARSEPAMRDLYIDAANGILTHLFYSTPNRGLVYVTDTVSSLSSPSGGGGAGAPTHRLEHLSCFLPGLLALGVQTLGSAGGGEGALSAYEEEMHMWAAKGLAYTCAASYGDTATGLGPDELRMEQRVLLSPGESGGQQPEYETRARPEHWARKYDRWVEQGRPGGVPPGTYAGGFLEGGEGRASGARDWTVLKSAYLLRPETVESLYVMWRVTGDAVWRERGWAIFEAIERGAVPTGPGGVGYASVRDVDVGGGGWKNEMPSFFLAETLKYLFLLFTDEELVPLERWVFNTEAHPLPVFEWSEWEREAYGIGRRA</sequence>
<dbReference type="RefSeq" id="XP_007770793.1">
    <property type="nucleotide sequence ID" value="XM_007772603.1"/>
</dbReference>
<dbReference type="Pfam" id="PF01532">
    <property type="entry name" value="Glyco_hydro_47"/>
    <property type="match status" value="1"/>
</dbReference>
<dbReference type="InterPro" id="IPR050749">
    <property type="entry name" value="Glycosyl_Hydrolase_47"/>
</dbReference>
<dbReference type="OMA" id="NICFACL"/>
<dbReference type="KEGG" id="cput:CONPUDRAFT_126876"/>
<dbReference type="AlphaFoldDB" id="A0A5M3MJ50"/>
<dbReference type="EMBL" id="JH711581">
    <property type="protein sequence ID" value="EIW79066.1"/>
    <property type="molecule type" value="Genomic_DNA"/>
</dbReference>
<keyword evidence="5 7" id="KW-1015">Disulfide bond</keyword>
<keyword evidence="8" id="KW-0326">Glycosidase</keyword>
<dbReference type="GO" id="GO:0005975">
    <property type="term" value="P:carbohydrate metabolic process"/>
    <property type="evidence" value="ECO:0007669"/>
    <property type="project" value="InterPro"/>
</dbReference>
<dbReference type="InterPro" id="IPR001382">
    <property type="entry name" value="Glyco_hydro_47"/>
</dbReference>
<reference evidence="10" key="1">
    <citation type="journal article" date="2012" name="Science">
        <title>The Paleozoic origin of enzymatic lignin decomposition reconstructed from 31 fungal genomes.</title>
        <authorList>
            <person name="Floudas D."/>
            <person name="Binder M."/>
            <person name="Riley R."/>
            <person name="Barry K."/>
            <person name="Blanchette R.A."/>
            <person name="Henrissat B."/>
            <person name="Martinez A.T."/>
            <person name="Otillar R."/>
            <person name="Spatafora J.W."/>
            <person name="Yadav J.S."/>
            <person name="Aerts A."/>
            <person name="Benoit I."/>
            <person name="Boyd A."/>
            <person name="Carlson A."/>
            <person name="Copeland A."/>
            <person name="Coutinho P.M."/>
            <person name="de Vries R.P."/>
            <person name="Ferreira P."/>
            <person name="Findley K."/>
            <person name="Foster B."/>
            <person name="Gaskell J."/>
            <person name="Glotzer D."/>
            <person name="Gorecki P."/>
            <person name="Heitman J."/>
            <person name="Hesse C."/>
            <person name="Hori C."/>
            <person name="Igarashi K."/>
            <person name="Jurgens J.A."/>
            <person name="Kallen N."/>
            <person name="Kersten P."/>
            <person name="Kohler A."/>
            <person name="Kuees U."/>
            <person name="Kumar T.K.A."/>
            <person name="Kuo A."/>
            <person name="LaButti K."/>
            <person name="Larrondo L.F."/>
            <person name="Lindquist E."/>
            <person name="Ling A."/>
            <person name="Lombard V."/>
            <person name="Lucas S."/>
            <person name="Lundell T."/>
            <person name="Martin R."/>
            <person name="McLaughlin D.J."/>
            <person name="Morgenstern I."/>
            <person name="Morin E."/>
            <person name="Murat C."/>
            <person name="Nagy L.G."/>
            <person name="Nolan M."/>
            <person name="Ohm R.A."/>
            <person name="Patyshakuliyeva A."/>
            <person name="Rokas A."/>
            <person name="Ruiz-Duenas F.J."/>
            <person name="Sabat G."/>
            <person name="Salamov A."/>
            <person name="Samejima M."/>
            <person name="Schmutz J."/>
            <person name="Slot J.C."/>
            <person name="St John F."/>
            <person name="Stenlid J."/>
            <person name="Sun H."/>
            <person name="Sun S."/>
            <person name="Syed K."/>
            <person name="Tsang A."/>
            <person name="Wiebenga A."/>
            <person name="Young D."/>
            <person name="Pisabarro A."/>
            <person name="Eastwood D.C."/>
            <person name="Martin F."/>
            <person name="Cullen D."/>
            <person name="Grigoriev I.V."/>
            <person name="Hibbett D.S."/>
        </authorList>
    </citation>
    <scope>NUCLEOTIDE SEQUENCE [LARGE SCALE GENOMIC DNA]</scope>
    <source>
        <strain evidence="10">RWD-64-598 SS2</strain>
    </source>
</reference>
<dbReference type="SUPFAM" id="SSF48225">
    <property type="entry name" value="Seven-hairpin glycosidases"/>
    <property type="match status" value="1"/>
</dbReference>
<dbReference type="GO" id="GO:0016020">
    <property type="term" value="C:membrane"/>
    <property type="evidence" value="ECO:0007669"/>
    <property type="project" value="InterPro"/>
</dbReference>
<feature type="binding site" evidence="6">
    <location>
        <position position="632"/>
    </location>
    <ligand>
        <name>Ca(2+)</name>
        <dbReference type="ChEBI" id="CHEBI:29108"/>
    </ligand>
</feature>
<dbReference type="GO" id="GO:0036503">
    <property type="term" value="P:ERAD pathway"/>
    <property type="evidence" value="ECO:0007669"/>
    <property type="project" value="UniProtKB-ARBA"/>
</dbReference>
<proteinExistence type="inferred from homology"/>
<evidence type="ECO:0000313" key="9">
    <source>
        <dbReference type="EMBL" id="EIW79066.1"/>
    </source>
</evidence>
<evidence type="ECO:0000256" key="4">
    <source>
        <dbReference type="ARBA" id="ARBA00022801"/>
    </source>
</evidence>
<comment type="pathway">
    <text evidence="2">Protein modification; protein glycosylation.</text>
</comment>
<evidence type="ECO:0000256" key="2">
    <source>
        <dbReference type="ARBA" id="ARBA00004922"/>
    </source>
</evidence>
<dbReference type="InterPro" id="IPR012341">
    <property type="entry name" value="6hp_glycosidase-like_sf"/>
</dbReference>
<dbReference type="PANTHER" id="PTHR11742">
    <property type="entry name" value="MANNOSYL-OLIGOSACCHARIDE ALPHA-1,2-MANNOSIDASE-RELATED"/>
    <property type="match status" value="1"/>
</dbReference>
<dbReference type="Gene3D" id="1.50.10.10">
    <property type="match status" value="1"/>
</dbReference>
<dbReference type="InterPro" id="IPR036026">
    <property type="entry name" value="Seven-hairpin_glycosidases"/>
</dbReference>
<keyword evidence="6" id="KW-0479">Metal-binding</keyword>
<comment type="cofactor">
    <cofactor evidence="1 6">
        <name>Ca(2+)</name>
        <dbReference type="ChEBI" id="CHEBI:29108"/>
    </cofactor>
</comment>
<feature type="disulfide bond" evidence="7">
    <location>
        <begin position="404"/>
        <end position="446"/>
    </location>
</feature>
<dbReference type="GO" id="GO:0004571">
    <property type="term" value="F:mannosyl-oligosaccharide 1,2-alpha-mannosidase activity"/>
    <property type="evidence" value="ECO:0007669"/>
    <property type="project" value="InterPro"/>
</dbReference>
<evidence type="ECO:0000313" key="10">
    <source>
        <dbReference type="Proteomes" id="UP000053558"/>
    </source>
</evidence>
<evidence type="ECO:0000256" key="7">
    <source>
        <dbReference type="PIRSR" id="PIRSR601382-3"/>
    </source>
</evidence>
<dbReference type="GeneID" id="19200016"/>
<evidence type="ECO:0000256" key="3">
    <source>
        <dbReference type="ARBA" id="ARBA00007658"/>
    </source>
</evidence>
<evidence type="ECO:0000256" key="1">
    <source>
        <dbReference type="ARBA" id="ARBA00001913"/>
    </source>
</evidence>
<dbReference type="EC" id="3.2.1.-" evidence="8"/>
<dbReference type="OrthoDB" id="8118055at2759"/>
<name>A0A5M3MJ50_CONPW</name>
<evidence type="ECO:0000256" key="6">
    <source>
        <dbReference type="PIRSR" id="PIRSR601382-2"/>
    </source>
</evidence>
<comment type="caution">
    <text evidence="9">The sequence shown here is derived from an EMBL/GenBank/DDBJ whole genome shotgun (WGS) entry which is preliminary data.</text>
</comment>
<dbReference type="GO" id="GO:0005509">
    <property type="term" value="F:calcium ion binding"/>
    <property type="evidence" value="ECO:0007669"/>
    <property type="project" value="InterPro"/>
</dbReference>